<evidence type="ECO:0000313" key="2">
    <source>
        <dbReference type="Proteomes" id="UP001341281"/>
    </source>
</evidence>
<dbReference type="Proteomes" id="UP001341281">
    <property type="component" value="Chromosome 03"/>
</dbReference>
<dbReference type="Gene3D" id="3.40.50.300">
    <property type="entry name" value="P-loop containing nucleotide triphosphate hydrolases"/>
    <property type="match status" value="1"/>
</dbReference>
<accession>A0AAQ3SVR4</accession>
<gene>
    <name evidence="1" type="ORF">U9M48_011443</name>
</gene>
<name>A0AAQ3SVR4_PASNO</name>
<dbReference type="AlphaFoldDB" id="A0AAQ3SVR4"/>
<dbReference type="EMBL" id="CP144747">
    <property type="protein sequence ID" value="WVZ61591.1"/>
    <property type="molecule type" value="Genomic_DNA"/>
</dbReference>
<evidence type="ECO:0000313" key="1">
    <source>
        <dbReference type="EMBL" id="WVZ61591.1"/>
    </source>
</evidence>
<proteinExistence type="predicted"/>
<sequence length="504" mass="57546">MELLLSVVIGEAIGRSIDFFISKCSQSSQAQDVEGRLRSVLLRAQVITEEALGRQVTNQAMLLQLDMLRGAMYRGCYLLDTFRYQYSHGKEDAEDQVGRQSLSLRKVSSSKYLCSSNRKARDFEQLQEVLHSLNSMILDAKETVIFLNTYPRMYRQPYSMHLLLANCMFDRQMEAQHVINFLLRTQPHGAEELEVLPIVGPRRVGKRTLAAHVCCDERIRDHFSEIVFLTDDDFRGEMRSVTRHECAMENHNGNTRKDGRLLLIIEVDGDVTQDAWSKFCSSFGLSITNGTKIIITSRSDNIKKLGTTGAVTLAYPSSEAHWYFFKTIAFGSTDPEQHPRLASVAMEIARTLSLTTLLCANITATLLRDNFDIRFWCKVLVFLRRDIQNHIAKFGESPADFLIQNKPTRLGRMMGRASEDMMVYDQYHCSSQEAVPSISLHDVMYGNVKPDGKFESRVCSVPHDDNDEACWAGWEAQEDLINVMRYHVDQHFTNENVNCDILYT</sequence>
<dbReference type="PANTHER" id="PTHR33377">
    <property type="entry name" value="OS10G0134700 PROTEIN-RELATED"/>
    <property type="match status" value="1"/>
</dbReference>
<protein>
    <recommendedName>
        <fullName evidence="3">Rx N-terminal domain-containing protein</fullName>
    </recommendedName>
</protein>
<dbReference type="PANTHER" id="PTHR33377:SF23">
    <property type="entry name" value="NB-ARC DOMAIN-CONTAINING PROTEIN"/>
    <property type="match status" value="1"/>
</dbReference>
<dbReference type="SUPFAM" id="SSF52540">
    <property type="entry name" value="P-loop containing nucleoside triphosphate hydrolases"/>
    <property type="match status" value="1"/>
</dbReference>
<organism evidence="1 2">
    <name type="scientific">Paspalum notatum var. saurae</name>
    <dbReference type="NCBI Taxonomy" id="547442"/>
    <lineage>
        <taxon>Eukaryota</taxon>
        <taxon>Viridiplantae</taxon>
        <taxon>Streptophyta</taxon>
        <taxon>Embryophyta</taxon>
        <taxon>Tracheophyta</taxon>
        <taxon>Spermatophyta</taxon>
        <taxon>Magnoliopsida</taxon>
        <taxon>Liliopsida</taxon>
        <taxon>Poales</taxon>
        <taxon>Poaceae</taxon>
        <taxon>PACMAD clade</taxon>
        <taxon>Panicoideae</taxon>
        <taxon>Andropogonodae</taxon>
        <taxon>Paspaleae</taxon>
        <taxon>Paspalinae</taxon>
        <taxon>Paspalum</taxon>
    </lineage>
</organism>
<reference evidence="1 2" key="1">
    <citation type="submission" date="2024-02" db="EMBL/GenBank/DDBJ databases">
        <title>High-quality chromosome-scale genome assembly of Pensacola bahiagrass (Paspalum notatum Flugge var. saurae).</title>
        <authorList>
            <person name="Vega J.M."/>
            <person name="Podio M."/>
            <person name="Orjuela J."/>
            <person name="Siena L.A."/>
            <person name="Pessino S.C."/>
            <person name="Combes M.C."/>
            <person name="Mariac C."/>
            <person name="Albertini E."/>
            <person name="Pupilli F."/>
            <person name="Ortiz J.P.A."/>
            <person name="Leblanc O."/>
        </authorList>
    </citation>
    <scope>NUCLEOTIDE SEQUENCE [LARGE SCALE GENOMIC DNA]</scope>
    <source>
        <strain evidence="1">R1</strain>
        <tissue evidence="1">Leaf</tissue>
    </source>
</reference>
<evidence type="ECO:0008006" key="3">
    <source>
        <dbReference type="Google" id="ProtNLM"/>
    </source>
</evidence>
<dbReference type="InterPro" id="IPR027417">
    <property type="entry name" value="P-loop_NTPase"/>
</dbReference>
<keyword evidence="2" id="KW-1185">Reference proteome</keyword>